<gene>
    <name evidence="1" type="ORF">GA0061080_10678</name>
</gene>
<dbReference type="STRING" id="1798183.GA0061080_10678"/>
<organism evidence="1 2">
    <name type="scientific">Gilliamella intestini</name>
    <dbReference type="NCBI Taxonomy" id="1798183"/>
    <lineage>
        <taxon>Bacteria</taxon>
        <taxon>Pseudomonadati</taxon>
        <taxon>Pseudomonadota</taxon>
        <taxon>Gammaproteobacteria</taxon>
        <taxon>Orbales</taxon>
        <taxon>Orbaceae</taxon>
        <taxon>Gilliamella</taxon>
    </lineage>
</organism>
<protein>
    <submittedName>
        <fullName evidence="1">Uncharacterized protein</fullName>
    </submittedName>
</protein>
<dbReference type="AlphaFoldDB" id="A0A1C4DC19"/>
<evidence type="ECO:0000313" key="1">
    <source>
        <dbReference type="EMBL" id="SCC28915.1"/>
    </source>
</evidence>
<dbReference type="Proteomes" id="UP000199698">
    <property type="component" value="Unassembled WGS sequence"/>
</dbReference>
<sequence length="81" mass="9441">MPKLNWRDASKELPENLTDCVVITRSFSQDGKIIISAQNSCYYRRIDKWGYVNGCHVLAWVYTHELIQLYGLNQYLGVNDD</sequence>
<reference evidence="2" key="1">
    <citation type="submission" date="2016-08" db="EMBL/GenBank/DDBJ databases">
        <authorList>
            <person name="Varghese N."/>
            <person name="Submissions Spin"/>
        </authorList>
    </citation>
    <scope>NUCLEOTIDE SEQUENCE [LARGE SCALE GENOMIC DNA]</scope>
    <source>
        <strain evidence="2">R-53144</strain>
    </source>
</reference>
<accession>A0A1C4DC19</accession>
<dbReference type="EMBL" id="FMBA01000067">
    <property type="protein sequence ID" value="SCC28915.1"/>
    <property type="molecule type" value="Genomic_DNA"/>
</dbReference>
<keyword evidence="2" id="KW-1185">Reference proteome</keyword>
<name>A0A1C4DC19_9GAMM</name>
<proteinExistence type="predicted"/>
<evidence type="ECO:0000313" key="2">
    <source>
        <dbReference type="Proteomes" id="UP000199698"/>
    </source>
</evidence>